<comment type="caution">
    <text evidence="1">The sequence shown here is derived from an EMBL/GenBank/DDBJ whole genome shotgun (WGS) entry which is preliminary data.</text>
</comment>
<name>A0A0R2JGR7_9LACO</name>
<protein>
    <submittedName>
        <fullName evidence="1">Uncharacterized protein</fullName>
    </submittedName>
</protein>
<proteinExistence type="predicted"/>
<dbReference type="Proteomes" id="UP000051673">
    <property type="component" value="Unassembled WGS sequence"/>
</dbReference>
<dbReference type="EMBL" id="JQCD01000029">
    <property type="protein sequence ID" value="KRN76507.1"/>
    <property type="molecule type" value="Genomic_DNA"/>
</dbReference>
<gene>
    <name evidence="1" type="ORF">IV67_GL000767</name>
</gene>
<organism evidence="1 2">
    <name type="scientific">Weissella minor</name>
    <dbReference type="NCBI Taxonomy" id="1620"/>
    <lineage>
        <taxon>Bacteria</taxon>
        <taxon>Bacillati</taxon>
        <taxon>Bacillota</taxon>
        <taxon>Bacilli</taxon>
        <taxon>Lactobacillales</taxon>
        <taxon>Lactobacillaceae</taxon>
        <taxon>Weissella</taxon>
    </lineage>
</organism>
<evidence type="ECO:0000313" key="2">
    <source>
        <dbReference type="Proteomes" id="UP000051673"/>
    </source>
</evidence>
<evidence type="ECO:0000313" key="1">
    <source>
        <dbReference type="EMBL" id="KRN76507.1"/>
    </source>
</evidence>
<reference evidence="1 2" key="1">
    <citation type="journal article" date="2015" name="Genome Announc.">
        <title>Expanding the biotechnology potential of lactobacilli through comparative genomics of 213 strains and associated genera.</title>
        <authorList>
            <person name="Sun Z."/>
            <person name="Harris H.M."/>
            <person name="McCann A."/>
            <person name="Guo C."/>
            <person name="Argimon S."/>
            <person name="Zhang W."/>
            <person name="Yang X."/>
            <person name="Jeffery I.B."/>
            <person name="Cooney J.C."/>
            <person name="Kagawa T.F."/>
            <person name="Liu W."/>
            <person name="Song Y."/>
            <person name="Salvetti E."/>
            <person name="Wrobel A."/>
            <person name="Rasinkangas P."/>
            <person name="Parkhill J."/>
            <person name="Rea M.C."/>
            <person name="O'Sullivan O."/>
            <person name="Ritari J."/>
            <person name="Douillard F.P."/>
            <person name="Paul Ross R."/>
            <person name="Yang R."/>
            <person name="Briner A.E."/>
            <person name="Felis G.E."/>
            <person name="de Vos W.M."/>
            <person name="Barrangou R."/>
            <person name="Klaenhammer T.R."/>
            <person name="Caufield P.W."/>
            <person name="Cui Y."/>
            <person name="Zhang H."/>
            <person name="O'Toole P.W."/>
        </authorList>
    </citation>
    <scope>NUCLEOTIDE SEQUENCE [LARGE SCALE GENOMIC DNA]</scope>
    <source>
        <strain evidence="1 2">DSM 20014</strain>
    </source>
</reference>
<accession>A0A0R2JGR7</accession>
<keyword evidence="2" id="KW-1185">Reference proteome</keyword>
<dbReference type="AlphaFoldDB" id="A0A0R2JGR7"/>
<sequence length="77" mass="8964">MGDKPMSYKTTQVQVDKASKIMKLVLEQKGQFMHQIKLADKAFDSKQDRQAIEYLLNQNDYGLAVHINKHNLVEWQS</sequence>
<dbReference type="PATRIC" id="fig|1620.3.peg.781"/>